<dbReference type="GO" id="GO:0005737">
    <property type="term" value="C:cytoplasm"/>
    <property type="evidence" value="ECO:0007669"/>
    <property type="project" value="InterPro"/>
</dbReference>
<dbReference type="KEGG" id="acou:A5CBH24_19610"/>
<evidence type="ECO:0000313" key="2">
    <source>
        <dbReference type="Proteomes" id="UP000318946"/>
    </source>
</evidence>
<gene>
    <name evidence="1" type="ORF">A5CBH24_19610</name>
</gene>
<dbReference type="SUPFAM" id="SSF50324">
    <property type="entry name" value="Inorganic pyrophosphatase"/>
    <property type="match status" value="1"/>
</dbReference>
<dbReference type="Proteomes" id="UP000318946">
    <property type="component" value="Chromosome"/>
</dbReference>
<dbReference type="GO" id="GO:0006796">
    <property type="term" value="P:phosphate-containing compound metabolic process"/>
    <property type="evidence" value="ECO:0007669"/>
    <property type="project" value="InterPro"/>
</dbReference>
<reference evidence="2" key="1">
    <citation type="submission" date="2019-06" db="EMBL/GenBank/DDBJ databases">
        <title>Alistipes onderdonkii subsp. vulgaris subsp. nov., Alistipes dispar sp. nov. and Alistipes communis sp. nov., isolated from human faeces, and creation of Alistipes onderdonkii subsp. onderdonkii subsp. nov.</title>
        <authorList>
            <person name="Sakamoto M."/>
            <person name="Ikeyama N."/>
            <person name="Ogata Y."/>
            <person name="Suda W."/>
            <person name="Iino T."/>
            <person name="Hattori M."/>
            <person name="Ohkuma M."/>
        </authorList>
    </citation>
    <scope>NUCLEOTIDE SEQUENCE [LARGE SCALE GENOMIC DNA]</scope>
    <source>
        <strain evidence="2">5CBH24</strain>
    </source>
</reference>
<dbReference type="RefSeq" id="WP_227045267.1">
    <property type="nucleotide sequence ID" value="NZ_CAKWFX010000030.1"/>
</dbReference>
<dbReference type="GO" id="GO:0004427">
    <property type="term" value="F:inorganic diphosphate phosphatase activity"/>
    <property type="evidence" value="ECO:0007669"/>
    <property type="project" value="InterPro"/>
</dbReference>
<keyword evidence="2" id="KW-1185">Reference proteome</keyword>
<accession>A0A4Y1WX09</accession>
<dbReference type="EMBL" id="AP019735">
    <property type="protein sequence ID" value="BBL04648.1"/>
    <property type="molecule type" value="Genomic_DNA"/>
</dbReference>
<organism evidence="1 2">
    <name type="scientific">Alistipes communis</name>
    <dbReference type="NCBI Taxonomy" id="2585118"/>
    <lineage>
        <taxon>Bacteria</taxon>
        <taxon>Pseudomonadati</taxon>
        <taxon>Bacteroidota</taxon>
        <taxon>Bacteroidia</taxon>
        <taxon>Bacteroidales</taxon>
        <taxon>Rikenellaceae</taxon>
        <taxon>Alistipes</taxon>
    </lineage>
</organism>
<evidence type="ECO:0008006" key="3">
    <source>
        <dbReference type="Google" id="ProtNLM"/>
    </source>
</evidence>
<protein>
    <recommendedName>
        <fullName evidence="3">Inorganic pyrophosphatase</fullName>
    </recommendedName>
</protein>
<dbReference type="GO" id="GO:0000287">
    <property type="term" value="F:magnesium ion binding"/>
    <property type="evidence" value="ECO:0007669"/>
    <property type="project" value="InterPro"/>
</dbReference>
<proteinExistence type="predicted"/>
<sequence>MTGSDTMGGGMYGSDRDGVRAAFADGAVSFWEALDALVGGAEIVVDRPRGSHHPDFPEFVYELDYGYLKGTTSADSEGIDVWIGSDPRRQVTGALCTVDLVKHDAELKILVGCTAGDCAVIRRFYRTPLSAVRILRRKKP</sequence>
<dbReference type="AlphaFoldDB" id="A0A4Y1WX09"/>
<name>A0A4Y1WX09_9BACT</name>
<evidence type="ECO:0000313" key="1">
    <source>
        <dbReference type="EMBL" id="BBL04648.1"/>
    </source>
</evidence>
<dbReference type="InterPro" id="IPR036649">
    <property type="entry name" value="Pyrophosphatase_sf"/>
</dbReference>